<evidence type="ECO:0000313" key="3">
    <source>
        <dbReference type="Proteomes" id="UP000184501"/>
    </source>
</evidence>
<dbReference type="OrthoDB" id="3701328at2"/>
<evidence type="ECO:0008006" key="4">
    <source>
        <dbReference type="Google" id="ProtNLM"/>
    </source>
</evidence>
<evidence type="ECO:0000256" key="1">
    <source>
        <dbReference type="SAM" id="Phobius"/>
    </source>
</evidence>
<gene>
    <name evidence="2" type="ORF">SAMN05444320_102411</name>
</gene>
<keyword evidence="1" id="KW-0812">Transmembrane</keyword>
<reference evidence="2 3" key="1">
    <citation type="submission" date="2016-11" db="EMBL/GenBank/DDBJ databases">
        <authorList>
            <person name="Jaros S."/>
            <person name="Januszkiewicz K."/>
            <person name="Wedrychowicz H."/>
        </authorList>
    </citation>
    <scope>NUCLEOTIDE SEQUENCE [LARGE SCALE GENOMIC DNA]</scope>
    <source>
        <strain evidence="2 3">DSM 44523</strain>
    </source>
</reference>
<feature type="transmembrane region" description="Helical" evidence="1">
    <location>
        <begin position="125"/>
        <end position="147"/>
    </location>
</feature>
<dbReference type="Pfam" id="PF22564">
    <property type="entry name" value="HAAS"/>
    <property type="match status" value="1"/>
</dbReference>
<keyword evidence="1" id="KW-0472">Membrane</keyword>
<feature type="transmembrane region" description="Helical" evidence="1">
    <location>
        <begin position="92"/>
        <end position="113"/>
    </location>
</feature>
<evidence type="ECO:0000313" key="2">
    <source>
        <dbReference type="EMBL" id="SHF06808.1"/>
    </source>
</evidence>
<protein>
    <recommendedName>
        <fullName evidence="4">DUF1700 domain-containing protein</fullName>
    </recommendedName>
</protein>
<feature type="transmembrane region" description="Helical" evidence="1">
    <location>
        <begin position="172"/>
        <end position="193"/>
    </location>
</feature>
<dbReference type="EMBL" id="FQVN01000002">
    <property type="protein sequence ID" value="SHF06808.1"/>
    <property type="molecule type" value="Genomic_DNA"/>
</dbReference>
<dbReference type="RefSeq" id="WP_143174012.1">
    <property type="nucleotide sequence ID" value="NZ_FQVN01000002.1"/>
</dbReference>
<dbReference type="Proteomes" id="UP000184501">
    <property type="component" value="Unassembled WGS sequence"/>
</dbReference>
<keyword evidence="3" id="KW-1185">Reference proteome</keyword>
<keyword evidence="1" id="KW-1133">Transmembrane helix</keyword>
<sequence>MSHLDHPLVMDYLDRLTAAARVLPSSRRSELIVEIRSHLTDTMANITSPSEAKIRQALDRIGDPEEIVSAERHTMTETRPGMLSDALRSTDYIGLALIIAGGAALPPLGYLAGCALVGVSRRFPLFARILLAWVPALVSIALSARWVSEQGWPGLTSLGQHGGTLLGGVKDLLSLGVAFAPFTLVQAGLLVLVRQWWAHRSHG</sequence>
<accession>A0A1M4YMB5</accession>
<organism evidence="2 3">
    <name type="scientific">Streptoalloteichus hindustanus</name>
    <dbReference type="NCBI Taxonomy" id="2017"/>
    <lineage>
        <taxon>Bacteria</taxon>
        <taxon>Bacillati</taxon>
        <taxon>Actinomycetota</taxon>
        <taxon>Actinomycetes</taxon>
        <taxon>Pseudonocardiales</taxon>
        <taxon>Pseudonocardiaceae</taxon>
        <taxon>Streptoalloteichus</taxon>
    </lineage>
</organism>
<dbReference type="AlphaFoldDB" id="A0A1M4YMB5"/>
<proteinExistence type="predicted"/>
<name>A0A1M4YMB5_STRHI</name>